<evidence type="ECO:0000256" key="8">
    <source>
        <dbReference type="ARBA" id="ARBA00023098"/>
    </source>
</evidence>
<dbReference type="GO" id="GO:0042761">
    <property type="term" value="P:very long-chain fatty acid biosynthetic process"/>
    <property type="evidence" value="ECO:0007669"/>
    <property type="project" value="TreeGrafter"/>
</dbReference>
<name>A0A9P7E0M8_9AGAM</name>
<keyword evidence="6 12" id="KW-0276">Fatty acid metabolism</keyword>
<keyword evidence="4 12" id="KW-0808">Transferase</keyword>
<dbReference type="RefSeq" id="XP_041188433.1">
    <property type="nucleotide sequence ID" value="XM_041340963.1"/>
</dbReference>
<keyword evidence="9 12" id="KW-0472">Membrane</keyword>
<reference evidence="14" key="1">
    <citation type="journal article" date="2020" name="New Phytol.">
        <title>Comparative genomics reveals dynamic genome evolution in host specialist ectomycorrhizal fungi.</title>
        <authorList>
            <person name="Lofgren L.A."/>
            <person name="Nguyen N.H."/>
            <person name="Vilgalys R."/>
            <person name="Ruytinx J."/>
            <person name="Liao H.L."/>
            <person name="Branco S."/>
            <person name="Kuo A."/>
            <person name="LaButti K."/>
            <person name="Lipzen A."/>
            <person name="Andreopoulos W."/>
            <person name="Pangilinan J."/>
            <person name="Riley R."/>
            <person name="Hundley H."/>
            <person name="Na H."/>
            <person name="Barry K."/>
            <person name="Grigoriev I.V."/>
            <person name="Stajich J.E."/>
            <person name="Kennedy P.G."/>
        </authorList>
    </citation>
    <scope>NUCLEOTIDE SEQUENCE</scope>
    <source>
        <strain evidence="14">MN1</strain>
    </source>
</reference>
<evidence type="ECO:0000313" key="14">
    <source>
        <dbReference type="EMBL" id="KAG1808048.1"/>
    </source>
</evidence>
<dbReference type="PROSITE" id="PS01188">
    <property type="entry name" value="ELO"/>
    <property type="match status" value="1"/>
</dbReference>
<dbReference type="GO" id="GO:0005789">
    <property type="term" value="C:endoplasmic reticulum membrane"/>
    <property type="evidence" value="ECO:0007669"/>
    <property type="project" value="TreeGrafter"/>
</dbReference>
<protein>
    <recommendedName>
        <fullName evidence="12">Elongation of fatty acids protein</fullName>
        <ecNumber evidence="12">2.3.1.-</ecNumber>
    </recommendedName>
</protein>
<accession>A0A9P7E0M8</accession>
<evidence type="ECO:0000256" key="13">
    <source>
        <dbReference type="SAM" id="MobiDB-lite"/>
    </source>
</evidence>
<feature type="transmembrane region" description="Helical" evidence="12">
    <location>
        <begin position="258"/>
        <end position="280"/>
    </location>
</feature>
<evidence type="ECO:0000256" key="9">
    <source>
        <dbReference type="ARBA" id="ARBA00023136"/>
    </source>
</evidence>
<dbReference type="GO" id="GO:0009922">
    <property type="term" value="F:fatty acid elongase activity"/>
    <property type="evidence" value="ECO:0007669"/>
    <property type="project" value="UniProtKB-EC"/>
</dbReference>
<comment type="caution">
    <text evidence="14">The sequence shown here is derived from an EMBL/GenBank/DDBJ whole genome shotgun (WGS) entry which is preliminary data.</text>
</comment>
<evidence type="ECO:0000313" key="15">
    <source>
        <dbReference type="Proteomes" id="UP000807769"/>
    </source>
</evidence>
<keyword evidence="8 12" id="KW-0443">Lipid metabolism</keyword>
<dbReference type="Proteomes" id="UP000807769">
    <property type="component" value="Unassembled WGS sequence"/>
</dbReference>
<evidence type="ECO:0000256" key="6">
    <source>
        <dbReference type="ARBA" id="ARBA00022832"/>
    </source>
</evidence>
<dbReference type="GeneID" id="64634979"/>
<keyword evidence="3 12" id="KW-0444">Lipid biosynthesis</keyword>
<proteinExistence type="inferred from homology"/>
<feature type="transmembrane region" description="Helical" evidence="12">
    <location>
        <begin position="31"/>
        <end position="51"/>
    </location>
</feature>
<keyword evidence="5 12" id="KW-0812">Transmembrane</keyword>
<dbReference type="PANTHER" id="PTHR11157:SF134">
    <property type="entry name" value="ELONGATION OF FATTY ACIDS PROTEIN 1-RELATED"/>
    <property type="match status" value="1"/>
</dbReference>
<feature type="transmembrane region" description="Helical" evidence="12">
    <location>
        <begin position="142"/>
        <end position="159"/>
    </location>
</feature>
<comment type="catalytic activity">
    <reaction evidence="12">
        <text>an acyl-CoA + malonyl-CoA + H(+) = a 3-oxoacyl-CoA + CO2 + CoA</text>
        <dbReference type="Rhea" id="RHEA:50252"/>
        <dbReference type="ChEBI" id="CHEBI:15378"/>
        <dbReference type="ChEBI" id="CHEBI:16526"/>
        <dbReference type="ChEBI" id="CHEBI:57287"/>
        <dbReference type="ChEBI" id="CHEBI:57384"/>
        <dbReference type="ChEBI" id="CHEBI:58342"/>
        <dbReference type="ChEBI" id="CHEBI:90726"/>
    </reaction>
    <physiologicalReaction direction="left-to-right" evidence="12">
        <dbReference type="Rhea" id="RHEA:50253"/>
    </physiologicalReaction>
</comment>
<comment type="catalytic activity">
    <reaction evidence="11">
        <text>a very-long-chain acyl-CoA + malonyl-CoA + H(+) = a very-long-chain 3-oxoacyl-CoA + CO2 + CoA</text>
        <dbReference type="Rhea" id="RHEA:32727"/>
        <dbReference type="ChEBI" id="CHEBI:15378"/>
        <dbReference type="ChEBI" id="CHEBI:16526"/>
        <dbReference type="ChEBI" id="CHEBI:57287"/>
        <dbReference type="ChEBI" id="CHEBI:57384"/>
        <dbReference type="ChEBI" id="CHEBI:90725"/>
        <dbReference type="ChEBI" id="CHEBI:90736"/>
        <dbReference type="EC" id="2.3.1.199"/>
    </reaction>
</comment>
<keyword evidence="15" id="KW-1185">Reference proteome</keyword>
<dbReference type="AlphaFoldDB" id="A0A9P7E0M8"/>
<gene>
    <name evidence="14" type="ORF">BJ212DRAFT_1485326</name>
</gene>
<dbReference type="GO" id="GO:0019367">
    <property type="term" value="P:fatty acid elongation, saturated fatty acid"/>
    <property type="evidence" value="ECO:0007669"/>
    <property type="project" value="TreeGrafter"/>
</dbReference>
<organism evidence="14 15">
    <name type="scientific">Suillus subaureus</name>
    <dbReference type="NCBI Taxonomy" id="48587"/>
    <lineage>
        <taxon>Eukaryota</taxon>
        <taxon>Fungi</taxon>
        <taxon>Dikarya</taxon>
        <taxon>Basidiomycota</taxon>
        <taxon>Agaricomycotina</taxon>
        <taxon>Agaricomycetes</taxon>
        <taxon>Agaricomycetidae</taxon>
        <taxon>Boletales</taxon>
        <taxon>Suillineae</taxon>
        <taxon>Suillaceae</taxon>
        <taxon>Suillus</taxon>
    </lineage>
</organism>
<feature type="transmembrane region" description="Helical" evidence="12">
    <location>
        <begin position="220"/>
        <end position="238"/>
    </location>
</feature>
<evidence type="ECO:0000256" key="2">
    <source>
        <dbReference type="ARBA" id="ARBA00007263"/>
    </source>
</evidence>
<sequence length="313" mass="35767">MTPLSDLLLSIVPVDSIPAHLKSYIPGVSPFSTWPVVAAVITSYLGFIFTAREFVKDLPSLKLQTLFKFHNALLSAGSLVLLLLIMEEVASVWMNVGHYDSVCAPSSWTDRLEFYYMVNYYFKYYEFLDTLFLVLKKKPLTFLHVFHHASTALLAFVQLNGKLSPSWTVISINLLVHVVMYYYYYASAGGAKFWVTTHTSDKLSLTITTQWKKYLTIMQIIQFIIDLFVFYFGLYQHYVHKYFPAFPHFGDCSGSEPAALFGCALLTSYLLLFLDFYMYTYIKAPFSKAKANGTSQTMVPNRNSHTYAPRPST</sequence>
<dbReference type="OrthoDB" id="434092at2759"/>
<feature type="transmembrane region" description="Helical" evidence="12">
    <location>
        <begin position="72"/>
        <end position="94"/>
    </location>
</feature>
<dbReference type="GO" id="GO:0034625">
    <property type="term" value="P:fatty acid elongation, monounsaturated fatty acid"/>
    <property type="evidence" value="ECO:0007669"/>
    <property type="project" value="TreeGrafter"/>
</dbReference>
<comment type="similarity">
    <text evidence="2 12">Belongs to the ELO family.</text>
</comment>
<dbReference type="EMBL" id="JABBWG010000040">
    <property type="protein sequence ID" value="KAG1808048.1"/>
    <property type="molecule type" value="Genomic_DNA"/>
</dbReference>
<evidence type="ECO:0000256" key="10">
    <source>
        <dbReference type="ARBA" id="ARBA00023160"/>
    </source>
</evidence>
<evidence type="ECO:0000256" key="7">
    <source>
        <dbReference type="ARBA" id="ARBA00022989"/>
    </source>
</evidence>
<feature type="transmembrane region" description="Helical" evidence="12">
    <location>
        <begin position="114"/>
        <end position="135"/>
    </location>
</feature>
<evidence type="ECO:0000256" key="5">
    <source>
        <dbReference type="ARBA" id="ARBA00022692"/>
    </source>
</evidence>
<feature type="region of interest" description="Disordered" evidence="13">
    <location>
        <begin position="292"/>
        <end position="313"/>
    </location>
</feature>
<evidence type="ECO:0000256" key="4">
    <source>
        <dbReference type="ARBA" id="ARBA00022679"/>
    </source>
</evidence>
<evidence type="ECO:0000256" key="12">
    <source>
        <dbReference type="RuleBase" id="RU361115"/>
    </source>
</evidence>
<dbReference type="InterPro" id="IPR002076">
    <property type="entry name" value="ELO_fam"/>
</dbReference>
<comment type="subcellular location">
    <subcellularLocation>
        <location evidence="1">Membrane</location>
        <topology evidence="1">Multi-pass membrane protein</topology>
    </subcellularLocation>
</comment>
<dbReference type="InterPro" id="IPR030457">
    <property type="entry name" value="ELO_CS"/>
</dbReference>
<dbReference type="GO" id="GO:0034626">
    <property type="term" value="P:fatty acid elongation, polyunsaturated fatty acid"/>
    <property type="evidence" value="ECO:0007669"/>
    <property type="project" value="TreeGrafter"/>
</dbReference>
<keyword evidence="10 12" id="KW-0275">Fatty acid biosynthesis</keyword>
<dbReference type="EC" id="2.3.1.-" evidence="12"/>
<evidence type="ECO:0000256" key="3">
    <source>
        <dbReference type="ARBA" id="ARBA00022516"/>
    </source>
</evidence>
<dbReference type="GO" id="GO:0030148">
    <property type="term" value="P:sphingolipid biosynthetic process"/>
    <property type="evidence" value="ECO:0007669"/>
    <property type="project" value="TreeGrafter"/>
</dbReference>
<evidence type="ECO:0000256" key="11">
    <source>
        <dbReference type="ARBA" id="ARBA00047375"/>
    </source>
</evidence>
<dbReference type="PANTHER" id="PTHR11157">
    <property type="entry name" value="FATTY ACID ACYL TRANSFERASE-RELATED"/>
    <property type="match status" value="1"/>
</dbReference>
<keyword evidence="7 12" id="KW-1133">Transmembrane helix</keyword>
<evidence type="ECO:0000256" key="1">
    <source>
        <dbReference type="ARBA" id="ARBA00004141"/>
    </source>
</evidence>
<dbReference type="Pfam" id="PF01151">
    <property type="entry name" value="ELO"/>
    <property type="match status" value="1"/>
</dbReference>